<dbReference type="EMBL" id="CP017150">
    <property type="protein sequence ID" value="AOP52216.1"/>
    <property type="molecule type" value="Genomic_DNA"/>
</dbReference>
<gene>
    <name evidence="1" type="ORF">BLSMQ_0502</name>
</gene>
<accession>A0A1D7VZL8</accession>
<dbReference type="OrthoDB" id="9809594at2"/>
<sequence>MSSEHRPSTASCAKTLGWYIHHQGSGHLQRAMTMALHLSSAGWRVTGLSSIPQPAQWPGEWVQLERDDTMHSSVHCRSAGPSTSTEPVQTALRDITAGGTLHFAPIGHPGIRRRSAQISSWIEAHRPCLMVVDVSVEVALLARLHGVAVMTVALPGNRTDDAHQLEFRLSAVIVGMWPPAAKDIVTGIPEDSKQKFYALGGLSRFPPIEATKGGLPHPAAHTDGLSIVMLNGAGGGSLSARLPQILTQNFPEAEVTVLGGPGGKWVEDPWPMLCHADVVITAAGQNSIAEVAASRTPAVVVAHPRPHDEQYRMLDTLKRGPWPVVPAPETENGAAWGRAVKQALRLDGRCWSSWCDDEATKRFTQIVQSFASNDPREQR</sequence>
<evidence type="ECO:0000313" key="1">
    <source>
        <dbReference type="EMBL" id="AOP52216.1"/>
    </source>
</evidence>
<protein>
    <submittedName>
        <fullName evidence="1">Uncharacterized protein</fullName>
    </submittedName>
</protein>
<proteinExistence type="predicted"/>
<dbReference type="KEGG" id="blin:BLSMQ_0502"/>
<organism evidence="1 2">
    <name type="scientific">Brevibacterium aurantiacum</name>
    <dbReference type="NCBI Taxonomy" id="273384"/>
    <lineage>
        <taxon>Bacteria</taxon>
        <taxon>Bacillati</taxon>
        <taxon>Actinomycetota</taxon>
        <taxon>Actinomycetes</taxon>
        <taxon>Micrococcales</taxon>
        <taxon>Brevibacteriaceae</taxon>
        <taxon>Brevibacterium</taxon>
    </lineage>
</organism>
<name>A0A1D7VZL8_BREAU</name>
<dbReference type="AlphaFoldDB" id="A0A1D7VZL8"/>
<reference evidence="2" key="1">
    <citation type="submission" date="2016-09" db="EMBL/GenBank/DDBJ databases">
        <title>Complete Genome Sequence of Brevibacterium linens SMQ-1335.</title>
        <authorList>
            <person name="de Melo A.G."/>
            <person name="Labrie S.J."/>
            <person name="Dumaresq J."/>
            <person name="Roberts R.J."/>
            <person name="Tremblay D.M."/>
            <person name="Moineau S."/>
        </authorList>
    </citation>
    <scope>NUCLEOTIDE SEQUENCE [LARGE SCALE GENOMIC DNA]</scope>
    <source>
        <strain evidence="2">SMQ-1335</strain>
    </source>
</reference>
<dbReference type="Gene3D" id="3.40.50.2000">
    <property type="entry name" value="Glycogen Phosphorylase B"/>
    <property type="match status" value="1"/>
</dbReference>
<evidence type="ECO:0000313" key="2">
    <source>
        <dbReference type="Proteomes" id="UP000094793"/>
    </source>
</evidence>
<dbReference type="Proteomes" id="UP000094793">
    <property type="component" value="Chromosome"/>
</dbReference>
<dbReference type="RefSeq" id="WP_113717711.1">
    <property type="nucleotide sequence ID" value="NZ_CP017150.1"/>
</dbReference>
<dbReference type="PATRIC" id="fig|1703.10.peg.516"/>
<dbReference type="SUPFAM" id="SSF53756">
    <property type="entry name" value="UDP-Glycosyltransferase/glycogen phosphorylase"/>
    <property type="match status" value="1"/>
</dbReference>